<proteinExistence type="inferred from homology"/>
<keyword evidence="4" id="KW-0325">Glycoprotein</keyword>
<feature type="compositionally biased region" description="Polar residues" evidence="5">
    <location>
        <begin position="279"/>
        <end position="291"/>
    </location>
</feature>
<dbReference type="PANTHER" id="PTHR11799">
    <property type="entry name" value="PARAOXONASE"/>
    <property type="match status" value="1"/>
</dbReference>
<dbReference type="Pfam" id="PF01731">
    <property type="entry name" value="Arylesterase"/>
    <property type="match status" value="1"/>
</dbReference>
<evidence type="ECO:0000313" key="6">
    <source>
        <dbReference type="EMBL" id="CAJ0567209.1"/>
    </source>
</evidence>
<dbReference type="GO" id="GO:0004064">
    <property type="term" value="F:arylesterase activity"/>
    <property type="evidence" value="ECO:0007669"/>
    <property type="project" value="InterPro"/>
</dbReference>
<dbReference type="Gene3D" id="2.120.10.30">
    <property type="entry name" value="TolB, C-terminal domain"/>
    <property type="match status" value="2"/>
</dbReference>
<accession>A0AA36CFP4</accession>
<dbReference type="InterPro" id="IPR002640">
    <property type="entry name" value="Arylesterase"/>
</dbReference>
<feature type="non-terminal residue" evidence="6">
    <location>
        <position position="291"/>
    </location>
</feature>
<gene>
    <name evidence="6" type="ORF">MSPICULIGERA_LOCUS5769</name>
</gene>
<protein>
    <submittedName>
        <fullName evidence="6">Uncharacterized protein</fullName>
    </submittedName>
</protein>
<keyword evidence="7" id="KW-1185">Reference proteome</keyword>
<dbReference type="InterPro" id="IPR051288">
    <property type="entry name" value="Serum_paraoxonase/arylesterase"/>
</dbReference>
<dbReference type="EMBL" id="CATQJA010001429">
    <property type="protein sequence ID" value="CAJ0567209.1"/>
    <property type="molecule type" value="Genomic_DNA"/>
</dbReference>
<dbReference type="AlphaFoldDB" id="A0AA36CFP4"/>
<organism evidence="6 7">
    <name type="scientific">Mesorhabditis spiculigera</name>
    <dbReference type="NCBI Taxonomy" id="96644"/>
    <lineage>
        <taxon>Eukaryota</taxon>
        <taxon>Metazoa</taxon>
        <taxon>Ecdysozoa</taxon>
        <taxon>Nematoda</taxon>
        <taxon>Chromadorea</taxon>
        <taxon>Rhabditida</taxon>
        <taxon>Rhabditina</taxon>
        <taxon>Rhabditomorpha</taxon>
        <taxon>Rhabditoidea</taxon>
        <taxon>Rhabditidae</taxon>
        <taxon>Mesorhabditinae</taxon>
        <taxon>Mesorhabditis</taxon>
    </lineage>
</organism>
<evidence type="ECO:0000256" key="3">
    <source>
        <dbReference type="ARBA" id="ARBA00023157"/>
    </source>
</evidence>
<dbReference type="Proteomes" id="UP001177023">
    <property type="component" value="Unassembled WGS sequence"/>
</dbReference>
<evidence type="ECO:0000313" key="7">
    <source>
        <dbReference type="Proteomes" id="UP001177023"/>
    </source>
</evidence>
<comment type="caution">
    <text evidence="6">The sequence shown here is derived from an EMBL/GenBank/DDBJ whole genome shotgun (WGS) entry which is preliminary data.</text>
</comment>
<evidence type="ECO:0000256" key="5">
    <source>
        <dbReference type="SAM" id="MobiDB-lite"/>
    </source>
</evidence>
<reference evidence="6" key="1">
    <citation type="submission" date="2023-06" db="EMBL/GenBank/DDBJ databases">
        <authorList>
            <person name="Delattre M."/>
        </authorList>
    </citation>
    <scope>NUCLEOTIDE SEQUENCE</scope>
    <source>
        <strain evidence="6">AF72</strain>
    </source>
</reference>
<dbReference type="PANTHER" id="PTHR11799:SF1">
    <property type="entry name" value="PON (PARAOXONASE) AND MEC-6 LIKE"/>
    <property type="match status" value="1"/>
</dbReference>
<keyword evidence="3" id="KW-1015">Disulfide bond</keyword>
<dbReference type="SUPFAM" id="SSF63829">
    <property type="entry name" value="Calcium-dependent phosphotriesterase"/>
    <property type="match status" value="1"/>
</dbReference>
<evidence type="ECO:0000256" key="4">
    <source>
        <dbReference type="ARBA" id="ARBA00023180"/>
    </source>
</evidence>
<comment type="similarity">
    <text evidence="1">Belongs to the paraoxonase family.</text>
</comment>
<dbReference type="InterPro" id="IPR011042">
    <property type="entry name" value="6-blade_b-propeller_TolB-like"/>
</dbReference>
<feature type="region of interest" description="Disordered" evidence="5">
    <location>
        <begin position="269"/>
        <end position="291"/>
    </location>
</feature>
<keyword evidence="2" id="KW-0378">Hydrolase</keyword>
<name>A0AA36CFP4_9BILA</name>
<evidence type="ECO:0000256" key="1">
    <source>
        <dbReference type="ARBA" id="ARBA00008595"/>
    </source>
</evidence>
<sequence length="291" mass="32531">MSALSNFLPLIALSIISLVAYQFGLNLGINRRVYNHVPGECTVAGAFEEGIAGMDTTVDGIVLISTGQDLENRTAPTRAGSIFGLSTDNKSSWELTRIGGPEKLNPGPISLSYQQKRQQKDQKLFLINYRKRGDSVERYKVHTGLKVLQHEATVRSPHFAELFAWETGQVLFYDGATTRIVDATISSPAGIAFDLMRRYLYVASHLTEQIVIYQVLVNYELQKLKSISLKTMPYSLWVDVDGTLVTTAHPIKIRHFYQESNPQEIHAPTQILRVHPRPRSNQTTSGLQNSS</sequence>
<evidence type="ECO:0000256" key="2">
    <source>
        <dbReference type="ARBA" id="ARBA00022801"/>
    </source>
</evidence>